<keyword evidence="10" id="KW-0966">Cell projection</keyword>
<dbReference type="eggNOG" id="COG1749">
    <property type="taxonomic scope" value="Bacteria"/>
</dbReference>
<evidence type="ECO:0000259" key="6">
    <source>
        <dbReference type="Pfam" id="PF00460"/>
    </source>
</evidence>
<evidence type="ECO:0000259" key="8">
    <source>
        <dbReference type="Pfam" id="PF07559"/>
    </source>
</evidence>
<dbReference type="GO" id="GO:0009425">
    <property type="term" value="C:bacterial-type flagellum basal body"/>
    <property type="evidence" value="ECO:0007669"/>
    <property type="project" value="UniProtKB-SubCell"/>
</dbReference>
<feature type="domain" description="Flagellar hook protein FlgE/F/G-like D1" evidence="9">
    <location>
        <begin position="83"/>
        <end position="124"/>
    </location>
</feature>
<evidence type="ECO:0000256" key="2">
    <source>
        <dbReference type="ARBA" id="ARBA00009677"/>
    </source>
</evidence>
<evidence type="ECO:0000256" key="3">
    <source>
        <dbReference type="ARBA" id="ARBA00019015"/>
    </source>
</evidence>
<dbReference type="Pfam" id="PF07559">
    <property type="entry name" value="FlgE_D2"/>
    <property type="match status" value="1"/>
</dbReference>
<proteinExistence type="inferred from homology"/>
<feature type="domain" description="Flagellar basal body rod protein N-terminal" evidence="6">
    <location>
        <begin position="3"/>
        <end position="33"/>
    </location>
</feature>
<dbReference type="RefSeq" id="WP_012637789.1">
    <property type="nucleotide sequence ID" value="NC_011901.1"/>
</dbReference>
<accession>B8GQB1</accession>
<dbReference type="GO" id="GO:0071978">
    <property type="term" value="P:bacterial-type flagellum-dependent swarming motility"/>
    <property type="evidence" value="ECO:0007669"/>
    <property type="project" value="TreeGrafter"/>
</dbReference>
<dbReference type="InterPro" id="IPR001444">
    <property type="entry name" value="Flag_bb_rod_N"/>
</dbReference>
<comment type="function">
    <text evidence="5">A flexible structure which links the flagellar filament to the drive apparatus in the basal body.</text>
</comment>
<dbReference type="InterPro" id="IPR053967">
    <property type="entry name" value="LlgE_F_G-like_D1"/>
</dbReference>
<reference evidence="10 11" key="1">
    <citation type="journal article" date="2011" name="Stand. Genomic Sci.">
        <title>Complete genome sequence of 'Thioalkalivibrio sulfidophilus' HL-EbGr7.</title>
        <authorList>
            <person name="Muyzer G."/>
            <person name="Sorokin D.Y."/>
            <person name="Mavromatis K."/>
            <person name="Lapidus A."/>
            <person name="Clum A."/>
            <person name="Ivanova N."/>
            <person name="Pati A."/>
            <person name="d'Haeseleer P."/>
            <person name="Woyke T."/>
            <person name="Kyrpides N.C."/>
        </authorList>
    </citation>
    <scope>NUCLEOTIDE SEQUENCE [LARGE SCALE GENOMIC DNA]</scope>
    <source>
        <strain evidence="10 11">HL-EbGR7</strain>
    </source>
</reference>
<keyword evidence="4 5" id="KW-0975">Bacterial flagellum</keyword>
<keyword evidence="10" id="KW-0969">Cilium</keyword>
<evidence type="ECO:0000256" key="1">
    <source>
        <dbReference type="ARBA" id="ARBA00004117"/>
    </source>
</evidence>
<dbReference type="Proteomes" id="UP000002383">
    <property type="component" value="Chromosome"/>
</dbReference>
<dbReference type="InterPro" id="IPR010930">
    <property type="entry name" value="Flg_bb/hook_C_dom"/>
</dbReference>
<dbReference type="GO" id="GO:0005829">
    <property type="term" value="C:cytosol"/>
    <property type="evidence" value="ECO:0007669"/>
    <property type="project" value="TreeGrafter"/>
</dbReference>
<dbReference type="STRING" id="396588.Tgr7_1220"/>
<evidence type="ECO:0000256" key="5">
    <source>
        <dbReference type="RuleBase" id="RU362116"/>
    </source>
</evidence>
<dbReference type="Gene3D" id="2.60.98.20">
    <property type="entry name" value="Flagellar hook protein FlgE"/>
    <property type="match status" value="1"/>
</dbReference>
<dbReference type="AlphaFoldDB" id="B8GQB1"/>
<comment type="subcellular location">
    <subcellularLocation>
        <location evidence="1 5">Bacterial flagellum basal body</location>
    </subcellularLocation>
</comment>
<protein>
    <recommendedName>
        <fullName evidence="3 5">Flagellar hook protein FlgE</fullName>
    </recommendedName>
</protein>
<dbReference type="KEGG" id="tgr:Tgr7_1220"/>
<keyword evidence="10" id="KW-0282">Flagellum</keyword>
<evidence type="ECO:0000256" key="4">
    <source>
        <dbReference type="ARBA" id="ARBA00023143"/>
    </source>
</evidence>
<dbReference type="InterPro" id="IPR020013">
    <property type="entry name" value="Flagellar_FlgE/F/G"/>
</dbReference>
<dbReference type="PANTHER" id="PTHR30435:SF1">
    <property type="entry name" value="FLAGELLAR HOOK PROTEIN FLGE"/>
    <property type="match status" value="1"/>
</dbReference>
<comment type="similarity">
    <text evidence="2 5">Belongs to the flagella basal body rod proteins family.</text>
</comment>
<dbReference type="InterPro" id="IPR011491">
    <property type="entry name" value="FlgE_D2"/>
</dbReference>
<name>B8GQB1_THISH</name>
<feature type="domain" description="Flagellar hook protein FlgE D2" evidence="8">
    <location>
        <begin position="166"/>
        <end position="289"/>
    </location>
</feature>
<gene>
    <name evidence="10" type="ordered locus">Tgr7_1220</name>
</gene>
<keyword evidence="11" id="KW-1185">Reference proteome</keyword>
<dbReference type="HOGENOM" id="CLU_013687_2_0_6"/>
<feature type="domain" description="Flagellar basal-body/hook protein C-terminal" evidence="7">
    <location>
        <begin position="363"/>
        <end position="407"/>
    </location>
</feature>
<dbReference type="Pfam" id="PF22692">
    <property type="entry name" value="LlgE_F_G_D1"/>
    <property type="match status" value="1"/>
</dbReference>
<sequence>MPFRTALSGLNAASADLRVTGNNIANSGTTGFKQSRAEFADVFALSYGGISQTAIGTGVRLSAVTQQFSQGNIEFTGNNLDLAMNGQGFFVLNDSGTQVYSRAGAFQVNREGYVVNTQGQRLQVYTPQNAEGTQFNTGSLADLQLSLSEAPPSATTDVNVRLNLSSVVEPIDPAIAFDVADPSSFHYSTSLTVYDTLGQAHTASLYFRNTDTLQWDSYLAIDGNLAGGPLPLEFNSDGTLNTATTTTPLNFGTYALTNGADDLNIDFDLANATQYGGAFNVTSLSQNGFTTGRLNSIDIDPTGVVFARFTNGQSQALGRVALANFANPQGLQQLGDNAWGESFAAGDVILGEADTGNFGLIQAGGLESSNVDIAEQLVKLITAQRNFQANAQVITTADAVTQTIINIR</sequence>
<dbReference type="Pfam" id="PF00460">
    <property type="entry name" value="Flg_bb_rod"/>
    <property type="match status" value="1"/>
</dbReference>
<organism evidence="10 11">
    <name type="scientific">Thioalkalivibrio sulfidiphilus (strain HL-EbGR7)</name>
    <dbReference type="NCBI Taxonomy" id="396588"/>
    <lineage>
        <taxon>Bacteria</taxon>
        <taxon>Pseudomonadati</taxon>
        <taxon>Pseudomonadota</taxon>
        <taxon>Gammaproteobacteria</taxon>
        <taxon>Chromatiales</taxon>
        <taxon>Ectothiorhodospiraceae</taxon>
        <taxon>Thioalkalivibrio</taxon>
    </lineage>
</organism>
<dbReference type="OrthoDB" id="8578401at2"/>
<evidence type="ECO:0000313" key="11">
    <source>
        <dbReference type="Proteomes" id="UP000002383"/>
    </source>
</evidence>
<evidence type="ECO:0000313" key="10">
    <source>
        <dbReference type="EMBL" id="ACL72306.1"/>
    </source>
</evidence>
<dbReference type="NCBIfam" id="TIGR03506">
    <property type="entry name" value="FlgEFG_subfam"/>
    <property type="match status" value="1"/>
</dbReference>
<dbReference type="PANTHER" id="PTHR30435">
    <property type="entry name" value="FLAGELLAR PROTEIN"/>
    <property type="match status" value="1"/>
</dbReference>
<dbReference type="Pfam" id="PF06429">
    <property type="entry name" value="Flg_bbr_C"/>
    <property type="match status" value="1"/>
</dbReference>
<dbReference type="GO" id="GO:0009424">
    <property type="term" value="C:bacterial-type flagellum hook"/>
    <property type="evidence" value="ECO:0007669"/>
    <property type="project" value="TreeGrafter"/>
</dbReference>
<evidence type="ECO:0000259" key="7">
    <source>
        <dbReference type="Pfam" id="PF06429"/>
    </source>
</evidence>
<dbReference type="InterPro" id="IPR037058">
    <property type="entry name" value="Falgellar_hook_FlgE_sf"/>
</dbReference>
<dbReference type="EMBL" id="CP001339">
    <property type="protein sequence ID" value="ACL72306.1"/>
    <property type="molecule type" value="Genomic_DNA"/>
</dbReference>
<evidence type="ECO:0000259" key="9">
    <source>
        <dbReference type="Pfam" id="PF22692"/>
    </source>
</evidence>
<dbReference type="SUPFAM" id="SSF117143">
    <property type="entry name" value="Flagellar hook protein flgE"/>
    <property type="match status" value="1"/>
</dbReference>
<dbReference type="NCBIfam" id="NF004238">
    <property type="entry name" value="PRK05682.1-1"/>
    <property type="match status" value="1"/>
</dbReference>
<dbReference type="InterPro" id="IPR037925">
    <property type="entry name" value="FlgE/F/G-like"/>
</dbReference>